<reference evidence="1 2" key="1">
    <citation type="submission" date="2017-07" db="EMBL/GenBank/DDBJ databases">
        <title>In vitro design and evaluation of phage cocktails against multidrug-resistant Aeromonas salmonicida.</title>
        <authorList>
            <person name="Chen L."/>
            <person name="Yuan S."/>
            <person name="Ma Y."/>
        </authorList>
    </citation>
    <scope>NUCLEOTIDE SEQUENCE [LARGE SCALE GENOMIC DNA]</scope>
</reference>
<evidence type="ECO:0000313" key="1">
    <source>
        <dbReference type="EMBL" id="ATI17882.1"/>
    </source>
</evidence>
<sequence length="130" mass="15454">MWIYMIQLPLETMGMGRITKMLKNKEFFERIDESFQMKTSKDYNRIVNQYISILNSVQAKMNTAGMREAKRFYEVQMGEWKRWVKENVDITKVNISPIEDFGKITWKRSQSDTQQSFNIAHGKLTGMLKK</sequence>
<dbReference type="Proteomes" id="UP000258444">
    <property type="component" value="Genome"/>
</dbReference>
<evidence type="ECO:0000313" key="2">
    <source>
        <dbReference type="Proteomes" id="UP000258444"/>
    </source>
</evidence>
<name>A0A291LEN4_9CAUD</name>
<accession>A0A291LEN4</accession>
<organism evidence="1 2">
    <name type="scientific">Aeromonas phage AS-yj</name>
    <dbReference type="NCBI Taxonomy" id="2026115"/>
    <lineage>
        <taxon>Viruses</taxon>
        <taxon>Duplodnaviria</taxon>
        <taxon>Heunggongvirae</taxon>
        <taxon>Uroviricota</taxon>
        <taxon>Caudoviricetes</taxon>
        <taxon>Pantevenvirales</taxon>
        <taxon>Straboviridae</taxon>
        <taxon>Emmerichvirinae</taxon>
        <taxon>Ceceduovirus</taxon>
        <taxon>Ceceduovirus aszj</taxon>
    </lineage>
</organism>
<dbReference type="EMBL" id="MF498774">
    <property type="protein sequence ID" value="ATI17882.1"/>
    <property type="molecule type" value="Genomic_DNA"/>
</dbReference>
<protein>
    <submittedName>
        <fullName evidence="1">Uncharacterized protein</fullName>
    </submittedName>
</protein>
<proteinExistence type="predicted"/>